<sequence>MILRLVLLGIEFVRVEVFGLAVVDDDQAPDDDGTLAWH</sequence>
<proteinExistence type="predicted"/>
<dbReference type="KEGG" id="vg:60323213"/>
<evidence type="ECO:0000313" key="2">
    <source>
        <dbReference type="Proteomes" id="UP000221202"/>
    </source>
</evidence>
<reference evidence="1 2" key="1">
    <citation type="submission" date="2017-06" db="EMBL/GenBank/DDBJ databases">
        <authorList>
            <person name="Chamberlain C."/>
            <person name="Harders C."/>
            <person name="Smith S."/>
            <person name="Stukey J."/>
            <person name="Best A."/>
            <person name="Garlena R.A."/>
            <person name="Russell D.A."/>
            <person name="Pope W.H."/>
            <person name="Jacobs-Sera D."/>
            <person name="Hendrix R.W."/>
            <person name="Hatfull G.F."/>
        </authorList>
    </citation>
    <scope>NUCLEOTIDE SEQUENCE [LARGE SCALE GENOMIC DNA]</scope>
</reference>
<gene>
    <name evidence="1" type="primary">3</name>
    <name evidence="1" type="ORF">SEA_AMGINE_3</name>
</gene>
<dbReference type="Proteomes" id="UP000221202">
    <property type="component" value="Segment"/>
</dbReference>
<dbReference type="RefSeq" id="YP_009951771.1">
    <property type="nucleotide sequence ID" value="NC_051605.1"/>
</dbReference>
<accession>A0A222ZLH1</accession>
<protein>
    <submittedName>
        <fullName evidence="1">Uncharacterized protein</fullName>
    </submittedName>
</protein>
<dbReference type="GeneID" id="60323213"/>
<evidence type="ECO:0000313" key="1">
    <source>
        <dbReference type="EMBL" id="ASR85604.1"/>
    </source>
</evidence>
<name>A0A222ZLH1_9CAUD</name>
<organism evidence="1 2">
    <name type="scientific">Mycobacterium phage Amgine</name>
    <dbReference type="NCBI Taxonomy" id="2015817"/>
    <lineage>
        <taxon>Viruses</taxon>
        <taxon>Duplodnaviria</taxon>
        <taxon>Heunggongvirae</taxon>
        <taxon>Uroviricota</taxon>
        <taxon>Caudoviricetes</taxon>
        <taxon>Weiservirinae</taxon>
        <taxon>Amginevirus</taxon>
        <taxon>Amginevirus amgine</taxon>
    </lineage>
</organism>
<dbReference type="EMBL" id="MF324915">
    <property type="protein sequence ID" value="ASR85604.1"/>
    <property type="molecule type" value="Genomic_DNA"/>
</dbReference>
<keyword evidence="2" id="KW-1185">Reference proteome</keyword>